<dbReference type="Gene3D" id="1.10.405.20">
    <property type="match status" value="1"/>
</dbReference>
<gene>
    <name evidence="3" type="ORF">ETSY1_25060</name>
</gene>
<reference evidence="3 4" key="1">
    <citation type="journal article" date="2014" name="Nature">
        <title>An environmental bacterial taxon with a large and distinct metabolic repertoire.</title>
        <authorList>
            <person name="Wilson M.C."/>
            <person name="Mori T."/>
            <person name="Ruckert C."/>
            <person name="Uria A.R."/>
            <person name="Helf M.J."/>
            <person name="Takada K."/>
            <person name="Gernert C."/>
            <person name="Steffens U.A."/>
            <person name="Heycke N."/>
            <person name="Schmitt S."/>
            <person name="Rinke C."/>
            <person name="Helfrich E.J."/>
            <person name="Brachmann A.O."/>
            <person name="Gurgui C."/>
            <person name="Wakimoto T."/>
            <person name="Kracht M."/>
            <person name="Crusemann M."/>
            <person name="Hentschel U."/>
            <person name="Abe I."/>
            <person name="Matsunaga S."/>
            <person name="Kalinowski J."/>
            <person name="Takeyama H."/>
            <person name="Piel J."/>
        </authorList>
    </citation>
    <scope>NUCLEOTIDE SEQUENCE [LARGE SCALE GENOMIC DNA]</scope>
    <source>
        <strain evidence="4">TSY1</strain>
    </source>
</reference>
<feature type="domain" description="Amine oxidase" evidence="2">
    <location>
        <begin position="28"/>
        <end position="443"/>
    </location>
</feature>
<sequence length="448" mass="49804">MHHMQSSFESSLVMAPGAHIAVIGAGAAGLTAAYLLQQRYRVTVFERDRRCGGHAHTILLDEGPDAGTPLDIGFMVLNDRNYPTLHQLLRTLGDIDLGDSEMSFGYYSEPDGLHYALNWNGSNTFAQETNLQGASTSSGQPRANPHLLDLFMDIMRFCRQVRGDLQEGRLEGLTLGDYLAAQSFPKTFIDRYLLPMGAAIWSTPPGEMLAFPAQAFARFFEQHGLLSLRDVPQWQYIHGGSQRYVERLVKCFRGQVECARPVEAVARQDEHVVVTAAGESHAFDAVVVAAHADEALRLLADPSEDERRLLGAWRYQKNHAVLHTDTGVMPPDLTSWASWNYTREAQADASATLCVTYHLNRLQHHLNTVRPYFLTLNRQRAIASEHVLGEFTLTHPTYTFDALASQADLTCLNGTRRTFFCGSYLGYGFHEDAVQSGVAVAQLLGCSW</sequence>
<protein>
    <recommendedName>
        <fullName evidence="2">Amine oxidase domain-containing protein</fullName>
    </recommendedName>
</protein>
<dbReference type="Gene3D" id="3.30.70.1990">
    <property type="match status" value="1"/>
</dbReference>
<feature type="transmembrane region" description="Helical" evidence="1">
    <location>
        <begin position="12"/>
        <end position="36"/>
    </location>
</feature>
<dbReference type="GO" id="GO:0016491">
    <property type="term" value="F:oxidoreductase activity"/>
    <property type="evidence" value="ECO:0007669"/>
    <property type="project" value="InterPro"/>
</dbReference>
<dbReference type="PANTHER" id="PTHR42923:SF17">
    <property type="entry name" value="AMINE OXIDASE DOMAIN-CONTAINING PROTEIN"/>
    <property type="match status" value="1"/>
</dbReference>
<keyword evidence="1" id="KW-0812">Transmembrane</keyword>
<evidence type="ECO:0000256" key="1">
    <source>
        <dbReference type="SAM" id="Phobius"/>
    </source>
</evidence>
<proteinExistence type="predicted"/>
<dbReference type="SUPFAM" id="SSF51905">
    <property type="entry name" value="FAD/NAD(P)-binding domain"/>
    <property type="match status" value="1"/>
</dbReference>
<dbReference type="PANTHER" id="PTHR42923">
    <property type="entry name" value="PROTOPORPHYRINOGEN OXIDASE"/>
    <property type="match status" value="1"/>
</dbReference>
<evidence type="ECO:0000313" key="3">
    <source>
        <dbReference type="EMBL" id="ETW96818.1"/>
    </source>
</evidence>
<evidence type="ECO:0000259" key="2">
    <source>
        <dbReference type="Pfam" id="PF01593"/>
    </source>
</evidence>
<keyword evidence="1" id="KW-0472">Membrane</keyword>
<dbReference type="Pfam" id="PF01593">
    <property type="entry name" value="Amino_oxidase"/>
    <property type="match status" value="1"/>
</dbReference>
<comment type="caution">
    <text evidence="3">The sequence shown here is derived from an EMBL/GenBank/DDBJ whole genome shotgun (WGS) entry which is preliminary data.</text>
</comment>
<dbReference type="Gene3D" id="3.50.50.60">
    <property type="entry name" value="FAD/NAD(P)-binding domain"/>
    <property type="match status" value="1"/>
</dbReference>
<dbReference type="InterPro" id="IPR002937">
    <property type="entry name" value="Amino_oxidase"/>
</dbReference>
<dbReference type="PATRIC" id="fig|1429438.4.peg.4794"/>
<dbReference type="EMBL" id="AZHW01000739">
    <property type="protein sequence ID" value="ETW96818.1"/>
    <property type="molecule type" value="Genomic_DNA"/>
</dbReference>
<dbReference type="AlphaFoldDB" id="W4LFH7"/>
<keyword evidence="4" id="KW-1185">Reference proteome</keyword>
<name>W4LFH7_ENTF1</name>
<evidence type="ECO:0000313" key="4">
    <source>
        <dbReference type="Proteomes" id="UP000019141"/>
    </source>
</evidence>
<dbReference type="InterPro" id="IPR036188">
    <property type="entry name" value="FAD/NAD-bd_sf"/>
</dbReference>
<accession>W4LFH7</accession>
<keyword evidence="1" id="KW-1133">Transmembrane helix</keyword>
<dbReference type="Proteomes" id="UP000019141">
    <property type="component" value="Unassembled WGS sequence"/>
</dbReference>
<organism evidence="3 4">
    <name type="scientific">Entotheonella factor</name>
    <dbReference type="NCBI Taxonomy" id="1429438"/>
    <lineage>
        <taxon>Bacteria</taxon>
        <taxon>Pseudomonadati</taxon>
        <taxon>Nitrospinota/Tectimicrobiota group</taxon>
        <taxon>Candidatus Tectimicrobiota</taxon>
        <taxon>Candidatus Entotheonellia</taxon>
        <taxon>Candidatus Entotheonellales</taxon>
        <taxon>Candidatus Entotheonellaceae</taxon>
        <taxon>Candidatus Entotheonella</taxon>
    </lineage>
</organism>
<dbReference type="HOGENOM" id="CLU_028123_1_0_7"/>
<dbReference type="InterPro" id="IPR050464">
    <property type="entry name" value="Zeta_carotene_desat/Oxidored"/>
</dbReference>